<dbReference type="EC" id="1.11.1.-" evidence="2"/>
<dbReference type="GO" id="GO:0004601">
    <property type="term" value="F:peroxidase activity"/>
    <property type="evidence" value="ECO:0007669"/>
    <property type="project" value="UniProtKB-KW"/>
</dbReference>
<dbReference type="Pfam" id="PF02566">
    <property type="entry name" value="OsmC"/>
    <property type="match status" value="1"/>
</dbReference>
<organism evidence="2 3">
    <name type="scientific">Nocardioides eburneus</name>
    <dbReference type="NCBI Taxonomy" id="3231482"/>
    <lineage>
        <taxon>Bacteria</taxon>
        <taxon>Bacillati</taxon>
        <taxon>Actinomycetota</taxon>
        <taxon>Actinomycetes</taxon>
        <taxon>Propionibacteriales</taxon>
        <taxon>Nocardioidaceae</taxon>
        <taxon>Nocardioides</taxon>
    </lineage>
</organism>
<comment type="caution">
    <text evidence="2">The sequence shown here is derived from an EMBL/GenBank/DDBJ whole genome shotgun (WGS) entry which is preliminary data.</text>
</comment>
<feature type="region of interest" description="Disordered" evidence="1">
    <location>
        <begin position="149"/>
        <end position="168"/>
    </location>
</feature>
<sequence>MSTTGSSIENQGPRPTTAPTLVDLTKVGEHRFKAINARGGVVPIGHGDDPDFTPVELLLAALAGCGALDVDFITGKRSEFASFDARAQGTKVRDENGNHVVGISVTFDVTFPEGDAGDAAREMLPRAIEKSQTRLCTVGRTVTLGEPVSYRPGSLAPVDDPAEAPTAG</sequence>
<dbReference type="InterPro" id="IPR003718">
    <property type="entry name" value="OsmC/Ohr_fam"/>
</dbReference>
<evidence type="ECO:0000256" key="1">
    <source>
        <dbReference type="SAM" id="MobiDB-lite"/>
    </source>
</evidence>
<proteinExistence type="predicted"/>
<dbReference type="EMBL" id="JBFPJR010000058">
    <property type="protein sequence ID" value="MEX0429722.1"/>
    <property type="molecule type" value="Genomic_DNA"/>
</dbReference>
<dbReference type="Proteomes" id="UP001556631">
    <property type="component" value="Unassembled WGS sequence"/>
</dbReference>
<keyword evidence="2" id="KW-0560">Oxidoreductase</keyword>
<keyword evidence="3" id="KW-1185">Reference proteome</keyword>
<evidence type="ECO:0000313" key="2">
    <source>
        <dbReference type="EMBL" id="MEX0429722.1"/>
    </source>
</evidence>
<name>A0ABV3T4Z3_9ACTN</name>
<accession>A0ABV3T4Z3</accession>
<dbReference type="Gene3D" id="3.30.300.20">
    <property type="match status" value="1"/>
</dbReference>
<reference evidence="2 3" key="1">
    <citation type="submission" date="2024-07" db="EMBL/GenBank/DDBJ databases">
        <authorList>
            <person name="Lee S."/>
            <person name="Kang M."/>
        </authorList>
    </citation>
    <scope>NUCLEOTIDE SEQUENCE [LARGE SCALE GENOMIC DNA]</scope>
    <source>
        <strain evidence="2 3">DS6</strain>
    </source>
</reference>
<gene>
    <name evidence="2" type="ORF">AB3X52_19055</name>
</gene>
<evidence type="ECO:0000313" key="3">
    <source>
        <dbReference type="Proteomes" id="UP001556631"/>
    </source>
</evidence>
<keyword evidence="2" id="KW-0575">Peroxidase</keyword>
<dbReference type="InterPro" id="IPR015946">
    <property type="entry name" value="KH_dom-like_a/b"/>
</dbReference>
<dbReference type="RefSeq" id="WP_367995688.1">
    <property type="nucleotide sequence ID" value="NZ_JBFPJR010000058.1"/>
</dbReference>
<protein>
    <submittedName>
        <fullName evidence="2">OsmC family protein</fullName>
        <ecNumber evidence="2">1.11.1.-</ecNumber>
    </submittedName>
</protein>
<dbReference type="SUPFAM" id="SSF82784">
    <property type="entry name" value="OsmC-like"/>
    <property type="match status" value="1"/>
</dbReference>
<dbReference type="InterPro" id="IPR036102">
    <property type="entry name" value="OsmC/Ohrsf"/>
</dbReference>